<feature type="signal peptide" evidence="1">
    <location>
        <begin position="1"/>
        <end position="25"/>
    </location>
</feature>
<dbReference type="AlphaFoldDB" id="A0A7W6RE28"/>
<keyword evidence="1" id="KW-0732">Signal</keyword>
<feature type="chain" id="PRO_5030875291" evidence="1">
    <location>
        <begin position="26"/>
        <end position="313"/>
    </location>
</feature>
<dbReference type="InterPro" id="IPR007487">
    <property type="entry name" value="ABC_transpt-TYRBP-like"/>
</dbReference>
<keyword evidence="3" id="KW-1185">Reference proteome</keyword>
<dbReference type="Pfam" id="PF04392">
    <property type="entry name" value="ABC_sub_bind"/>
    <property type="match status" value="1"/>
</dbReference>
<name>A0A7W6RE28_9PROT</name>
<sequence length="313" mass="33053">MKRLFLATCGLAALMTMATANPVWAVDVGVTWQGDSGMTNRVVAGFKERMAEVAPDVDLDIRGPLDDKAALRAAVDDFEANKDAMVVLRSNGSLLLTERPPGIPTLIGGGNHPPSLGVIQNMDAPEGNITGVTYFIPHDVPLQSYVTILPEATSMLLVVQEGHPGGLVDQAGTMEACDTLGLTCDVAFATSVETLRETISSKAEDYSAIVLGNTQLTMDEGAAAVDAAGDTPVFAYTGRPVEEGVLAGFVADDHKLGRMLADRLVQVVIDKTPIADIPVGTDDNPILYLNMTTAQRLGVEVPFQMLSTATVIE</sequence>
<reference evidence="2 3" key="1">
    <citation type="submission" date="2020-08" db="EMBL/GenBank/DDBJ databases">
        <title>Genome sequencing of Purple Non-Sulfur Bacteria from various extreme environments.</title>
        <authorList>
            <person name="Mayer M."/>
        </authorList>
    </citation>
    <scope>NUCLEOTIDE SEQUENCE [LARGE SCALE GENOMIC DNA]</scope>
    <source>
        <strain evidence="2 3">JA131</strain>
    </source>
</reference>
<evidence type="ECO:0000313" key="2">
    <source>
        <dbReference type="EMBL" id="MBB4266859.1"/>
    </source>
</evidence>
<evidence type="ECO:0000313" key="3">
    <source>
        <dbReference type="Proteomes" id="UP000554286"/>
    </source>
</evidence>
<dbReference type="PANTHER" id="PTHR35271">
    <property type="entry name" value="ABC TRANSPORTER, SUBSTRATE-BINDING LIPOPROTEIN-RELATED"/>
    <property type="match status" value="1"/>
</dbReference>
<comment type="caution">
    <text evidence="2">The sequence shown here is derived from an EMBL/GenBank/DDBJ whole genome shotgun (WGS) entry which is preliminary data.</text>
</comment>
<protein>
    <submittedName>
        <fullName evidence="2">Putative ABC transport system substrate-binding protein</fullName>
    </submittedName>
</protein>
<evidence type="ECO:0000256" key="1">
    <source>
        <dbReference type="SAM" id="SignalP"/>
    </source>
</evidence>
<proteinExistence type="predicted"/>
<dbReference type="PANTHER" id="PTHR35271:SF1">
    <property type="entry name" value="ABC TRANSPORTER, SUBSTRATE-BINDING LIPOPROTEIN"/>
    <property type="match status" value="1"/>
</dbReference>
<dbReference type="Gene3D" id="3.40.50.2300">
    <property type="match status" value="2"/>
</dbReference>
<gene>
    <name evidence="2" type="ORF">GGD89_002495</name>
</gene>
<organism evidence="2 3">
    <name type="scientific">Roseospira visakhapatnamensis</name>
    <dbReference type="NCBI Taxonomy" id="390880"/>
    <lineage>
        <taxon>Bacteria</taxon>
        <taxon>Pseudomonadati</taxon>
        <taxon>Pseudomonadota</taxon>
        <taxon>Alphaproteobacteria</taxon>
        <taxon>Rhodospirillales</taxon>
        <taxon>Rhodospirillaceae</taxon>
        <taxon>Roseospira</taxon>
    </lineage>
</organism>
<dbReference type="RefSeq" id="WP_184045683.1">
    <property type="nucleotide sequence ID" value="NZ_JACIGK010000018.1"/>
</dbReference>
<dbReference type="Proteomes" id="UP000554286">
    <property type="component" value="Unassembled WGS sequence"/>
</dbReference>
<dbReference type="EMBL" id="JACIGK010000018">
    <property type="protein sequence ID" value="MBB4266859.1"/>
    <property type="molecule type" value="Genomic_DNA"/>
</dbReference>
<accession>A0A7W6RE28</accession>